<dbReference type="Pfam" id="PF00702">
    <property type="entry name" value="Hydrolase"/>
    <property type="match status" value="1"/>
</dbReference>
<name>A0A8J5R9Z0_9HYME</name>
<dbReference type="SFLD" id="SFLDS00003">
    <property type="entry name" value="Haloacid_Dehalogenase"/>
    <property type="match status" value="1"/>
</dbReference>
<dbReference type="EMBL" id="JAAOIC020000016">
    <property type="protein sequence ID" value="KAG8041609.1"/>
    <property type="molecule type" value="Genomic_DNA"/>
</dbReference>
<accession>A0A8J5R9Z0</accession>
<evidence type="ECO:0000313" key="1">
    <source>
        <dbReference type="EMBL" id="KAG8041609.1"/>
    </source>
</evidence>
<proteinExistence type="predicted"/>
<comment type="caution">
    <text evidence="1">The sequence shown here is derived from an EMBL/GenBank/DDBJ whole genome shotgun (WGS) entry which is preliminary data.</text>
</comment>
<dbReference type="InterPro" id="IPR051828">
    <property type="entry name" value="HAD-like_hydrolase_domain"/>
</dbReference>
<dbReference type="SFLD" id="SFLDG01129">
    <property type="entry name" value="C1.5:_HAD__Beta-PGM__Phosphata"/>
    <property type="match status" value="1"/>
</dbReference>
<dbReference type="Proteomes" id="UP000729913">
    <property type="component" value="Unassembled WGS sequence"/>
</dbReference>
<sequence length="253" mass="29790">MNVKNITNLRLITFDVTNTLLNTSVKNHYDEISLKHDVSLNPDKLEQSFKKYFKHWCHEHPNFGKGTGIGWESWWKNIIWNVFKDQNLKISDEKINKISTDLIKYYSTKKCWKLYPGALDILKYLNDRKIIVGVISNFDQRLESILISTQIREYFSFILTSYDFGKEKPDISIFNEALKISKKFYGHKISPEESLHIGDNIKIDYNGAKNAGWNAYLINHHHEANSILSTLEYQSFNDLFELKNHFKIIFDQT</sequence>
<dbReference type="InterPro" id="IPR011949">
    <property type="entry name" value="HAD-SF_hydro_IA_REG-2-like"/>
</dbReference>
<dbReference type="NCBIfam" id="TIGR02252">
    <property type="entry name" value="DREG-2"/>
    <property type="match status" value="1"/>
</dbReference>
<dbReference type="InterPro" id="IPR006439">
    <property type="entry name" value="HAD-SF_hydro_IA"/>
</dbReference>
<dbReference type="OrthoDB" id="444127at2759"/>
<protein>
    <submittedName>
        <fullName evidence="1">Uncharacterized protein</fullName>
    </submittedName>
</protein>
<reference evidence="1" key="2">
    <citation type="submission" date="2021-04" db="EMBL/GenBank/DDBJ databases">
        <title>Genome-wide patterns of bracovirus chromosomal integration into multiple host tissues during parasitism.</title>
        <authorList>
            <person name="Chebbi M.A.C."/>
        </authorList>
    </citation>
    <scope>NUCLEOTIDE SEQUENCE</scope>
    <source>
        <tissue evidence="1">Whole body</tissue>
    </source>
</reference>
<dbReference type="GO" id="GO:0005634">
    <property type="term" value="C:nucleus"/>
    <property type="evidence" value="ECO:0007669"/>
    <property type="project" value="TreeGrafter"/>
</dbReference>
<organism evidence="1 2">
    <name type="scientific">Cotesia typhae</name>
    <dbReference type="NCBI Taxonomy" id="2053667"/>
    <lineage>
        <taxon>Eukaryota</taxon>
        <taxon>Metazoa</taxon>
        <taxon>Ecdysozoa</taxon>
        <taxon>Arthropoda</taxon>
        <taxon>Hexapoda</taxon>
        <taxon>Insecta</taxon>
        <taxon>Pterygota</taxon>
        <taxon>Neoptera</taxon>
        <taxon>Endopterygota</taxon>
        <taxon>Hymenoptera</taxon>
        <taxon>Apocrita</taxon>
        <taxon>Ichneumonoidea</taxon>
        <taxon>Braconidae</taxon>
        <taxon>Microgastrinae</taxon>
        <taxon>Cotesia</taxon>
    </lineage>
</organism>
<dbReference type="PANTHER" id="PTHR46191:SF2">
    <property type="entry name" value="HALOACID DEHALOGENASE-LIKE HYDROLASE DOMAIN-CONTAINING PROTEIN 3"/>
    <property type="match status" value="1"/>
</dbReference>
<dbReference type="PANTHER" id="PTHR46191">
    <property type="match status" value="1"/>
</dbReference>
<dbReference type="NCBIfam" id="TIGR01549">
    <property type="entry name" value="HAD-SF-IA-v1"/>
    <property type="match status" value="1"/>
</dbReference>
<gene>
    <name evidence="1" type="ORF">G9C98_002902</name>
</gene>
<reference evidence="1" key="1">
    <citation type="submission" date="2020-03" db="EMBL/GenBank/DDBJ databases">
        <authorList>
            <person name="Chebbi M.A."/>
            <person name="Drezen J.M."/>
        </authorList>
    </citation>
    <scope>NUCLEOTIDE SEQUENCE</scope>
    <source>
        <tissue evidence="1">Whole body</tissue>
    </source>
</reference>
<keyword evidence="2" id="KW-1185">Reference proteome</keyword>
<evidence type="ECO:0000313" key="2">
    <source>
        <dbReference type="Proteomes" id="UP000729913"/>
    </source>
</evidence>
<dbReference type="AlphaFoldDB" id="A0A8J5R9Z0"/>